<sequence length="379" mass="39426" precursor="true">MTARARTARLVGVAARGAVWSGSAGAALVAAHAAVNTQIWRRPPPARPVAERVSVLLPARDEAERIGACVAAVLASTDVPNLEVIVHDDASRDATGAITAAFAAADPRVALQRGAGPPDGWLGKPHACDRAAAAATGTVLVFVDADVTVEPDAVARTVGLLREAGLDLVCPYPRQEALGVLERLVQPLLQWSFLALLPLRAAERSRRGSLSAANGQLLCVDAAAYRRAGGHASVRAEVLEDLALLRAVKRAGGRGVVADGTDLAVTRMYRGAGELRDGYAKSLWAAGGGRPAASAAQLGLLGWLFVLPALAALRGSRAGLAGYLAGVAGRLVTARATRGRGWPDAAAHPVSIGALAWLTGLSWWRHRRGTLRWKGRPVH</sequence>
<dbReference type="CAZy" id="GT2">
    <property type="family name" value="Glycosyltransferase Family 2"/>
</dbReference>
<accession>E3J0A7</accession>
<keyword evidence="13" id="KW-1185">Reference proteome</keyword>
<dbReference type="Gene3D" id="3.90.550.10">
    <property type="entry name" value="Spore Coat Polysaccharide Biosynthesis Protein SpsA, Chain A"/>
    <property type="match status" value="1"/>
</dbReference>
<evidence type="ECO:0000256" key="8">
    <source>
        <dbReference type="ARBA" id="ARBA00038120"/>
    </source>
</evidence>
<dbReference type="HOGENOM" id="CLU_038143_0_0_11"/>
<evidence type="ECO:0000256" key="4">
    <source>
        <dbReference type="ARBA" id="ARBA00022679"/>
    </source>
</evidence>
<dbReference type="PANTHER" id="PTHR43646">
    <property type="entry name" value="GLYCOSYLTRANSFERASE"/>
    <property type="match status" value="1"/>
</dbReference>
<evidence type="ECO:0000256" key="7">
    <source>
        <dbReference type="ARBA" id="ARBA00037904"/>
    </source>
</evidence>
<comment type="similarity">
    <text evidence="8">Belongs to the glycosyltransferase 2 family. CrtQ subfamily.</text>
</comment>
<dbReference type="InterPro" id="IPR001173">
    <property type="entry name" value="Glyco_trans_2-like"/>
</dbReference>
<evidence type="ECO:0000256" key="2">
    <source>
        <dbReference type="ARBA" id="ARBA00022475"/>
    </source>
</evidence>
<comment type="pathway">
    <text evidence="7">Carotenoid biosynthesis; staphyloxanthin biosynthesis; staphyloxanthin from farnesyl diphosphate: step 4/5.</text>
</comment>
<feature type="domain" description="Glycosyltransferase 2-like" evidence="11">
    <location>
        <begin position="54"/>
        <end position="171"/>
    </location>
</feature>
<dbReference type="InParanoid" id="E3J0A7"/>
<keyword evidence="5" id="KW-0472">Membrane</keyword>
<evidence type="ECO:0000256" key="6">
    <source>
        <dbReference type="ARBA" id="ARBA00037281"/>
    </source>
</evidence>
<evidence type="ECO:0000313" key="12">
    <source>
        <dbReference type="EMBL" id="ADP80390.1"/>
    </source>
</evidence>
<dbReference type="GO" id="GO:0005886">
    <property type="term" value="C:plasma membrane"/>
    <property type="evidence" value="ECO:0007669"/>
    <property type="project" value="UniProtKB-SubCell"/>
</dbReference>
<evidence type="ECO:0000313" key="13">
    <source>
        <dbReference type="Proteomes" id="UP000002484"/>
    </source>
</evidence>
<dbReference type="GO" id="GO:0016757">
    <property type="term" value="F:glycosyltransferase activity"/>
    <property type="evidence" value="ECO:0007669"/>
    <property type="project" value="UniProtKB-KW"/>
</dbReference>
<dbReference type="AlphaFoldDB" id="E3J0A7"/>
<keyword evidence="4 12" id="KW-0808">Transferase</keyword>
<dbReference type="PANTHER" id="PTHR43646:SF2">
    <property type="entry name" value="GLYCOSYLTRANSFERASE 2-LIKE DOMAIN-CONTAINING PROTEIN"/>
    <property type="match status" value="1"/>
</dbReference>
<dbReference type="STRING" id="298654.FraEuI1c_2351"/>
<proteinExistence type="inferred from homology"/>
<reference evidence="12 13" key="1">
    <citation type="submission" date="2010-10" db="EMBL/GenBank/DDBJ databases">
        <title>Complete sequence of Frankia sp. EuI1c.</title>
        <authorList>
            <consortium name="US DOE Joint Genome Institute"/>
            <person name="Lucas S."/>
            <person name="Copeland A."/>
            <person name="Lapidus A."/>
            <person name="Cheng J.-F."/>
            <person name="Bruce D."/>
            <person name="Goodwin L."/>
            <person name="Pitluck S."/>
            <person name="Chertkov O."/>
            <person name="Detter J.C."/>
            <person name="Han C."/>
            <person name="Tapia R."/>
            <person name="Land M."/>
            <person name="Hauser L."/>
            <person name="Jeffries C."/>
            <person name="Kyrpides N."/>
            <person name="Ivanova N."/>
            <person name="Mikhailova N."/>
            <person name="Beauchemin N."/>
            <person name="Sen A."/>
            <person name="Sur S.A."/>
            <person name="Gtari M."/>
            <person name="Wall L."/>
            <person name="Tisa L."/>
            <person name="Woyke T."/>
        </authorList>
    </citation>
    <scope>NUCLEOTIDE SEQUENCE [LARGE SCALE GENOMIC DNA]</scope>
    <source>
        <strain evidence="13">DSM 45817 / CECT 9037 / EuI1c</strain>
    </source>
</reference>
<comment type="function">
    <text evidence="6">Catalyzes the glycosylation of 4,4'-diaponeurosporenoate, i.e. the esterification of glucose at the C1'' position with the carboxyl group of 4,4'-diaponeurosporenic acid, to form glycosyl-4,4'-diaponeurosporenoate. This is a step in the biosynthesis of staphyloxanthin, an orange pigment present in most staphylococci strains.</text>
</comment>
<keyword evidence="3" id="KW-0328">Glycosyltransferase</keyword>
<feature type="signal peptide" evidence="10">
    <location>
        <begin position="1"/>
        <end position="26"/>
    </location>
</feature>
<name>E3J0A7_PSEI1</name>
<evidence type="ECO:0000256" key="1">
    <source>
        <dbReference type="ARBA" id="ARBA00004236"/>
    </source>
</evidence>
<dbReference type="RefSeq" id="WP_013423508.1">
    <property type="nucleotide sequence ID" value="NC_014666.1"/>
</dbReference>
<organism evidence="12 13">
    <name type="scientific">Pseudofrankia inefficax (strain DSM 45817 / CECT 9037 / DDB 130130 / EuI1c)</name>
    <name type="common">Frankia inefficax</name>
    <dbReference type="NCBI Taxonomy" id="298654"/>
    <lineage>
        <taxon>Bacteria</taxon>
        <taxon>Bacillati</taxon>
        <taxon>Actinomycetota</taxon>
        <taxon>Actinomycetes</taxon>
        <taxon>Frankiales</taxon>
        <taxon>Frankiaceae</taxon>
        <taxon>Pseudofrankia</taxon>
    </lineage>
</organism>
<keyword evidence="2" id="KW-1003">Cell membrane</keyword>
<evidence type="ECO:0000256" key="9">
    <source>
        <dbReference type="ARBA" id="ARBA00040345"/>
    </source>
</evidence>
<gene>
    <name evidence="12" type="ordered locus">FraEuI1c_2351</name>
</gene>
<dbReference type="SUPFAM" id="SSF53448">
    <property type="entry name" value="Nucleotide-diphospho-sugar transferases"/>
    <property type="match status" value="1"/>
</dbReference>
<dbReference type="InterPro" id="IPR029044">
    <property type="entry name" value="Nucleotide-diphossugar_trans"/>
</dbReference>
<evidence type="ECO:0000259" key="11">
    <source>
        <dbReference type="Pfam" id="PF00535"/>
    </source>
</evidence>
<dbReference type="eggNOG" id="COG1215">
    <property type="taxonomic scope" value="Bacteria"/>
</dbReference>
<dbReference type="Proteomes" id="UP000002484">
    <property type="component" value="Chromosome"/>
</dbReference>
<evidence type="ECO:0000256" key="3">
    <source>
        <dbReference type="ARBA" id="ARBA00022676"/>
    </source>
</evidence>
<dbReference type="OrthoDB" id="9806525at2"/>
<evidence type="ECO:0000256" key="5">
    <source>
        <dbReference type="ARBA" id="ARBA00023136"/>
    </source>
</evidence>
<dbReference type="Pfam" id="PF00535">
    <property type="entry name" value="Glycos_transf_2"/>
    <property type="match status" value="1"/>
</dbReference>
<feature type="chain" id="PRO_5039460225" description="4,4'-diaponeurosporenoate glycosyltransferase" evidence="10">
    <location>
        <begin position="27"/>
        <end position="379"/>
    </location>
</feature>
<dbReference type="KEGG" id="fri:FraEuI1c_2351"/>
<keyword evidence="10" id="KW-0732">Signal</keyword>
<dbReference type="EMBL" id="CP002299">
    <property type="protein sequence ID" value="ADP80390.1"/>
    <property type="molecule type" value="Genomic_DNA"/>
</dbReference>
<evidence type="ECO:0000256" key="10">
    <source>
        <dbReference type="SAM" id="SignalP"/>
    </source>
</evidence>
<comment type="subcellular location">
    <subcellularLocation>
        <location evidence="1">Cell membrane</location>
    </subcellularLocation>
</comment>
<protein>
    <recommendedName>
        <fullName evidence="9">4,4'-diaponeurosporenoate glycosyltransferase</fullName>
    </recommendedName>
</protein>